<organism evidence="1 2">
    <name type="scientific">Aspergillus melleus</name>
    <dbReference type="NCBI Taxonomy" id="138277"/>
    <lineage>
        <taxon>Eukaryota</taxon>
        <taxon>Fungi</taxon>
        <taxon>Dikarya</taxon>
        <taxon>Ascomycota</taxon>
        <taxon>Pezizomycotina</taxon>
        <taxon>Eurotiomycetes</taxon>
        <taxon>Eurotiomycetidae</taxon>
        <taxon>Eurotiales</taxon>
        <taxon>Aspergillaceae</taxon>
        <taxon>Aspergillus</taxon>
        <taxon>Aspergillus subgen. Circumdati</taxon>
    </lineage>
</organism>
<comment type="caution">
    <text evidence="1">The sequence shown here is derived from an EMBL/GenBank/DDBJ whole genome shotgun (WGS) entry which is preliminary data.</text>
</comment>
<proteinExistence type="predicted"/>
<dbReference type="EMBL" id="JAOPJF010000037">
    <property type="protein sequence ID" value="KAK1143684.1"/>
    <property type="molecule type" value="Genomic_DNA"/>
</dbReference>
<evidence type="ECO:0000313" key="2">
    <source>
        <dbReference type="Proteomes" id="UP001177260"/>
    </source>
</evidence>
<sequence length="130" mass="13565">MKCLTLFGAAGCASLGAATVINGNLVQNSVGCAGQNFDSAHILAAANHARVLHNEGRKVGQYPGNDARNYPHYFGNLNGNQPAIPLSPDCVGVGLEEFPLLRSSNPYNGGTPGVQRVVVSYVTSAEDVRP</sequence>
<reference evidence="1 2" key="1">
    <citation type="journal article" date="2023" name="ACS Omega">
        <title>Identification of the Neoaspergillic Acid Biosynthesis Gene Cluster by Establishing an In Vitro CRISPR-Ribonucleoprotein Genetic System in Aspergillus melleus.</title>
        <authorList>
            <person name="Yuan B."/>
            <person name="Grau M.F."/>
            <person name="Murata R.M."/>
            <person name="Torok T."/>
            <person name="Venkateswaran K."/>
            <person name="Stajich J.E."/>
            <person name="Wang C.C.C."/>
        </authorList>
    </citation>
    <scope>NUCLEOTIDE SEQUENCE [LARGE SCALE GENOMIC DNA]</scope>
    <source>
        <strain evidence="1 2">IMV 1140</strain>
    </source>
</reference>
<protein>
    <submittedName>
        <fullName evidence="1">Uncharacterized protein</fullName>
    </submittedName>
</protein>
<gene>
    <name evidence="1" type="ORF">N8T08_006084</name>
</gene>
<evidence type="ECO:0000313" key="1">
    <source>
        <dbReference type="EMBL" id="KAK1143684.1"/>
    </source>
</evidence>
<name>A0ACC3B056_9EURO</name>
<dbReference type="Proteomes" id="UP001177260">
    <property type="component" value="Unassembled WGS sequence"/>
</dbReference>
<accession>A0ACC3B056</accession>
<keyword evidence="2" id="KW-1185">Reference proteome</keyword>